<proteinExistence type="predicted"/>
<evidence type="ECO:0000313" key="2">
    <source>
        <dbReference type="EMBL" id="GGW32265.1"/>
    </source>
</evidence>
<evidence type="ECO:0000256" key="1">
    <source>
        <dbReference type="SAM" id="Phobius"/>
    </source>
</evidence>
<evidence type="ECO:0008006" key="4">
    <source>
        <dbReference type="Google" id="ProtNLM"/>
    </source>
</evidence>
<feature type="transmembrane region" description="Helical" evidence="1">
    <location>
        <begin position="145"/>
        <end position="167"/>
    </location>
</feature>
<reference evidence="2" key="2">
    <citation type="submission" date="2020-09" db="EMBL/GenBank/DDBJ databases">
        <authorList>
            <person name="Sun Q."/>
            <person name="Kim S."/>
        </authorList>
    </citation>
    <scope>NUCLEOTIDE SEQUENCE</scope>
    <source>
        <strain evidence="2">KCTC 12113</strain>
    </source>
</reference>
<comment type="caution">
    <text evidence="2">The sequence shown here is derived from an EMBL/GenBank/DDBJ whole genome shotgun (WGS) entry which is preliminary data.</text>
</comment>
<keyword evidence="1" id="KW-0812">Transmembrane</keyword>
<feature type="transmembrane region" description="Helical" evidence="1">
    <location>
        <begin position="12"/>
        <end position="33"/>
    </location>
</feature>
<protein>
    <recommendedName>
        <fullName evidence="4">DUF4199 domain-containing protein</fullName>
    </recommendedName>
</protein>
<keyword evidence="1" id="KW-0472">Membrane</keyword>
<organism evidence="2 3">
    <name type="scientific">Arenibacter certesii</name>
    <dbReference type="NCBI Taxonomy" id="228955"/>
    <lineage>
        <taxon>Bacteria</taxon>
        <taxon>Pseudomonadati</taxon>
        <taxon>Bacteroidota</taxon>
        <taxon>Flavobacteriia</taxon>
        <taxon>Flavobacteriales</taxon>
        <taxon>Flavobacteriaceae</taxon>
        <taxon>Arenibacter</taxon>
    </lineage>
</organism>
<name>A0A918IV66_9FLAO</name>
<feature type="transmembrane region" description="Helical" evidence="1">
    <location>
        <begin position="39"/>
        <end position="60"/>
    </location>
</feature>
<dbReference type="InterPro" id="IPR025250">
    <property type="entry name" value="DUF4199"/>
</dbReference>
<dbReference type="RefSeq" id="WP_026812632.1">
    <property type="nucleotide sequence ID" value="NZ_BMWP01000009.1"/>
</dbReference>
<reference evidence="2" key="1">
    <citation type="journal article" date="2014" name="Int. J. Syst. Evol. Microbiol.">
        <title>Complete genome sequence of Corynebacterium casei LMG S-19264T (=DSM 44701T), isolated from a smear-ripened cheese.</title>
        <authorList>
            <consortium name="US DOE Joint Genome Institute (JGI-PGF)"/>
            <person name="Walter F."/>
            <person name="Albersmeier A."/>
            <person name="Kalinowski J."/>
            <person name="Ruckert C."/>
        </authorList>
    </citation>
    <scope>NUCLEOTIDE SEQUENCE</scope>
    <source>
        <strain evidence="2">KCTC 12113</strain>
    </source>
</reference>
<dbReference type="Proteomes" id="UP000634668">
    <property type="component" value="Unassembled WGS sequence"/>
</dbReference>
<sequence length="174" mass="18983">MEIDKPNTGKFALSYGLLLGALSVVFALMLYSLDMHFQGGMMVIGVSIILTICVIVLGMFQFRKANNGYMSFSQALRIGVGIGLIGGIVGILFNQLMAGVIDPDMMEKAMTYQKGVLLETTEMTSEQVDAQIESGKKFTTPSMQIAFGLIYSVVSSFIFSLFPALILKRPETIQ</sequence>
<dbReference type="AlphaFoldDB" id="A0A918IV66"/>
<dbReference type="EMBL" id="BMWP01000009">
    <property type="protein sequence ID" value="GGW32265.1"/>
    <property type="molecule type" value="Genomic_DNA"/>
</dbReference>
<gene>
    <name evidence="2" type="ORF">GCM10007383_16660</name>
</gene>
<dbReference type="Pfam" id="PF13858">
    <property type="entry name" value="DUF4199"/>
    <property type="match status" value="1"/>
</dbReference>
<keyword evidence="3" id="KW-1185">Reference proteome</keyword>
<feature type="transmembrane region" description="Helical" evidence="1">
    <location>
        <begin position="80"/>
        <end position="101"/>
    </location>
</feature>
<evidence type="ECO:0000313" key="3">
    <source>
        <dbReference type="Proteomes" id="UP000634668"/>
    </source>
</evidence>
<accession>A0A918IV66</accession>
<keyword evidence="1" id="KW-1133">Transmembrane helix</keyword>